<dbReference type="GO" id="GO:0031369">
    <property type="term" value="F:translation initiation factor binding"/>
    <property type="evidence" value="ECO:0007669"/>
    <property type="project" value="InterPro"/>
</dbReference>
<organism evidence="4 5">
    <name type="scientific">Acanthamoeba castellanii (strain ATCC 30010 / Neff)</name>
    <dbReference type="NCBI Taxonomy" id="1257118"/>
    <lineage>
        <taxon>Eukaryota</taxon>
        <taxon>Amoebozoa</taxon>
        <taxon>Discosea</taxon>
        <taxon>Longamoebia</taxon>
        <taxon>Centramoebida</taxon>
        <taxon>Acanthamoebidae</taxon>
        <taxon>Acanthamoeba</taxon>
    </lineage>
</organism>
<dbReference type="SMART" id="SM00515">
    <property type="entry name" value="eIF5C"/>
    <property type="match status" value="1"/>
</dbReference>
<evidence type="ECO:0000256" key="1">
    <source>
        <dbReference type="ARBA" id="ARBA00022490"/>
    </source>
</evidence>
<dbReference type="Pfam" id="PF25084">
    <property type="entry name" value="LbH_EIF2B"/>
    <property type="match status" value="1"/>
</dbReference>
<accession>L8HKB0</accession>
<dbReference type="OMA" id="LAQSCKI"/>
<feature type="compositionally biased region" description="Acidic residues" evidence="2">
    <location>
        <begin position="485"/>
        <end position="502"/>
    </location>
</feature>
<dbReference type="SUPFAM" id="SSF51161">
    <property type="entry name" value="Trimeric LpxA-like enzymes"/>
    <property type="match status" value="1"/>
</dbReference>
<feature type="non-terminal residue" evidence="4">
    <location>
        <position position="1"/>
    </location>
</feature>
<evidence type="ECO:0000256" key="2">
    <source>
        <dbReference type="SAM" id="MobiDB-lite"/>
    </source>
</evidence>
<evidence type="ECO:0000313" key="4">
    <source>
        <dbReference type="EMBL" id="ELR25652.1"/>
    </source>
</evidence>
<name>L8HKB0_ACACF</name>
<dbReference type="STRING" id="1257118.L8HKB0"/>
<dbReference type="RefSeq" id="XP_004358085.1">
    <property type="nucleotide sequence ID" value="XM_004358028.1"/>
</dbReference>
<dbReference type="AlphaFoldDB" id="L8HKB0"/>
<keyword evidence="1" id="KW-0963">Cytoplasm</keyword>
<dbReference type="PANTHER" id="PTHR45887:SF1">
    <property type="entry name" value="TRANSLATION INITIATION FACTOR EIF-2B SUBUNIT EPSILON"/>
    <property type="match status" value="1"/>
</dbReference>
<dbReference type="InterPro" id="IPR016024">
    <property type="entry name" value="ARM-type_fold"/>
</dbReference>
<protein>
    <submittedName>
        <fullName evidence="4">eIF4gamma/eIF5/eIF2-epsilon domain containing protein</fullName>
    </submittedName>
</protein>
<feature type="domain" description="W2" evidence="3">
    <location>
        <begin position="325"/>
        <end position="492"/>
    </location>
</feature>
<dbReference type="GO" id="GO:0003743">
    <property type="term" value="F:translation initiation factor activity"/>
    <property type="evidence" value="ECO:0007669"/>
    <property type="project" value="TreeGrafter"/>
</dbReference>
<evidence type="ECO:0000313" key="5">
    <source>
        <dbReference type="Proteomes" id="UP000011083"/>
    </source>
</evidence>
<dbReference type="SUPFAM" id="SSF48371">
    <property type="entry name" value="ARM repeat"/>
    <property type="match status" value="1"/>
</dbReference>
<evidence type="ECO:0000259" key="3">
    <source>
        <dbReference type="PROSITE" id="PS51363"/>
    </source>
</evidence>
<proteinExistence type="predicted"/>
<dbReference type="KEGG" id="acan:ACA1_119400"/>
<dbReference type="PROSITE" id="PS51363">
    <property type="entry name" value="W2"/>
    <property type="match status" value="1"/>
</dbReference>
<dbReference type="InterPro" id="IPR011004">
    <property type="entry name" value="Trimer_LpxA-like_sf"/>
</dbReference>
<dbReference type="InterPro" id="IPR051956">
    <property type="entry name" value="eIF2B_epsilon"/>
</dbReference>
<dbReference type="GeneID" id="14926718"/>
<dbReference type="InterPro" id="IPR056764">
    <property type="entry name" value="LbH_EIF2B3/5"/>
</dbReference>
<dbReference type="InterPro" id="IPR003307">
    <property type="entry name" value="W2_domain"/>
</dbReference>
<keyword evidence="5" id="KW-1185">Reference proteome</keyword>
<feature type="region of interest" description="Disordered" evidence="2">
    <location>
        <begin position="483"/>
        <end position="502"/>
    </location>
</feature>
<dbReference type="InterPro" id="IPR044123">
    <property type="entry name" value="W2_eIF2B_epsilon"/>
</dbReference>
<dbReference type="GO" id="GO:0005085">
    <property type="term" value="F:guanyl-nucleotide exchange factor activity"/>
    <property type="evidence" value="ECO:0007669"/>
    <property type="project" value="InterPro"/>
</dbReference>
<dbReference type="Pfam" id="PF02020">
    <property type="entry name" value="W2"/>
    <property type="match status" value="1"/>
</dbReference>
<dbReference type="OrthoDB" id="424572at2759"/>
<reference evidence="4 5" key="1">
    <citation type="journal article" date="2013" name="Genome Biol.">
        <title>Genome of Acanthamoeba castellanii highlights extensive lateral gene transfer and early evolution of tyrosine kinase signaling.</title>
        <authorList>
            <person name="Clarke M."/>
            <person name="Lohan A.J."/>
            <person name="Liu B."/>
            <person name="Lagkouvardos I."/>
            <person name="Roy S."/>
            <person name="Zafar N."/>
            <person name="Bertelli C."/>
            <person name="Schilde C."/>
            <person name="Kianianmomeni A."/>
            <person name="Burglin T.R."/>
            <person name="Frech C."/>
            <person name="Turcotte B."/>
            <person name="Kopec K.O."/>
            <person name="Synnott J.M."/>
            <person name="Choo C."/>
            <person name="Paponov I."/>
            <person name="Finkler A."/>
            <person name="Soon Heng Tan C."/>
            <person name="Hutchins A.P."/>
            <person name="Weinmeier T."/>
            <person name="Rattei T."/>
            <person name="Chu J.S."/>
            <person name="Gimenez G."/>
            <person name="Irimia M."/>
            <person name="Rigden D.J."/>
            <person name="Fitzpatrick D.A."/>
            <person name="Lorenzo-Morales J."/>
            <person name="Bateman A."/>
            <person name="Chiu C.H."/>
            <person name="Tang P."/>
            <person name="Hegemann P."/>
            <person name="Fromm H."/>
            <person name="Raoult D."/>
            <person name="Greub G."/>
            <person name="Miranda-Saavedra D."/>
            <person name="Chen N."/>
            <person name="Nash P."/>
            <person name="Ginger M.L."/>
            <person name="Horn M."/>
            <person name="Schaap P."/>
            <person name="Caler L."/>
            <person name="Loftus B."/>
        </authorList>
    </citation>
    <scope>NUCLEOTIDE SEQUENCE [LARGE SCALE GENOMIC DNA]</scope>
    <source>
        <strain evidence="4 5">Neff</strain>
    </source>
</reference>
<dbReference type="GO" id="GO:0005851">
    <property type="term" value="C:eukaryotic translation initiation factor 2B complex"/>
    <property type="evidence" value="ECO:0007669"/>
    <property type="project" value="TreeGrafter"/>
</dbReference>
<dbReference type="Proteomes" id="UP000011083">
    <property type="component" value="Unassembled WGS sequence"/>
</dbReference>
<dbReference type="Gene3D" id="1.25.40.180">
    <property type="match status" value="1"/>
</dbReference>
<sequence>CRSQEDDSVVVINPATGQLLNLENDREEDAVNLDTDVFAENSSVQFRYDLLDCRIDICSPEVLSVCADNFDYNDLRQDFIRGVVVDEVYKYKIFTHIISTEYAARVNILRTYDSVSKDIIHRWAYPMVPDCNFMGTTSYKYLRGNIYQEEGIKLARSATLGRDTVIGQGTEVGNNTFISHSVIGRNCKIGANVKIVGSYIWNGATVADGATISYSIVCNEARIMAGAVVDKASLVSFRAVVGTGARVGPCAKIALEPEEENDEVEFEEVALGPNGAGVRWIETDPLNQLLVEEEERDDSDTNSEFDDATDSEGSDMEEPGLDTFDGEEERWVSEVEATVERAVEENHAIDNLRLELKTLKFTFEHRTFSEMACIALRTLINIAVSSNPKPVPAMAQLVGKWAPLMNGYVVSVDEQVALLNTLLKYCEEYPAAEPGFMHVINGLYNLDIIEEESVWAWQRSLPQTDGPHKKILQACEPFFKWLKEAEEEDEDDDDEDDEEDSD</sequence>
<dbReference type="PANTHER" id="PTHR45887">
    <property type="entry name" value="TRANSLATION INITIATION FACTOR EIF-2B SUBUNIT EPSILON"/>
    <property type="match status" value="1"/>
</dbReference>
<feature type="region of interest" description="Disordered" evidence="2">
    <location>
        <begin position="293"/>
        <end position="325"/>
    </location>
</feature>
<dbReference type="CDD" id="cd11558">
    <property type="entry name" value="W2_eIF2B_epsilon"/>
    <property type="match status" value="1"/>
</dbReference>
<dbReference type="Gene3D" id="2.160.10.10">
    <property type="entry name" value="Hexapeptide repeat proteins"/>
    <property type="match status" value="2"/>
</dbReference>
<gene>
    <name evidence="4" type="ORF">ACA1_119400</name>
</gene>
<dbReference type="EMBL" id="KB007797">
    <property type="protein sequence ID" value="ELR25652.1"/>
    <property type="molecule type" value="Genomic_DNA"/>
</dbReference>
<dbReference type="VEuPathDB" id="AmoebaDB:ACA1_119400"/>